<dbReference type="Pfam" id="PF07196">
    <property type="entry name" value="Flagellin_IN"/>
    <property type="match status" value="1"/>
</dbReference>
<evidence type="ECO:0000313" key="8">
    <source>
        <dbReference type="Proteomes" id="UP000239685"/>
    </source>
</evidence>
<dbReference type="Gene3D" id="6.10.10.10">
    <property type="entry name" value="Flagellar export chaperone, C-terminal domain"/>
    <property type="match status" value="1"/>
</dbReference>
<dbReference type="Gene3D" id="1.20.1330.10">
    <property type="entry name" value="f41 fragment of flagellin, N-terminal domain"/>
    <property type="match status" value="1"/>
</dbReference>
<gene>
    <name evidence="7" type="ORF">CDQ78_07595</name>
</gene>
<dbReference type="GO" id="GO:0009288">
    <property type="term" value="C:bacterial-type flagellum"/>
    <property type="evidence" value="ECO:0007669"/>
    <property type="project" value="UniProtKB-SubCell"/>
</dbReference>
<dbReference type="EMBL" id="NIQP01000008">
    <property type="protein sequence ID" value="PPB71086.1"/>
    <property type="molecule type" value="Genomic_DNA"/>
</dbReference>
<dbReference type="InterPro" id="IPR010810">
    <property type="entry name" value="Flagellin_hook_IN_motif"/>
</dbReference>
<protein>
    <recommendedName>
        <fullName evidence="4">Flagellin</fullName>
    </recommendedName>
</protein>
<evidence type="ECO:0000313" key="7">
    <source>
        <dbReference type="EMBL" id="PPB71086.1"/>
    </source>
</evidence>
<dbReference type="Pfam" id="PF00700">
    <property type="entry name" value="Flagellin_C"/>
    <property type="match status" value="1"/>
</dbReference>
<evidence type="ECO:0000259" key="5">
    <source>
        <dbReference type="Pfam" id="PF00669"/>
    </source>
</evidence>
<dbReference type="Pfam" id="PF00669">
    <property type="entry name" value="Flagellin_N"/>
    <property type="match status" value="1"/>
</dbReference>
<dbReference type="InterPro" id="IPR001492">
    <property type="entry name" value="Flagellin"/>
</dbReference>
<evidence type="ECO:0000259" key="6">
    <source>
        <dbReference type="Pfam" id="PF00700"/>
    </source>
</evidence>
<organism evidence="7 8">
    <name type="scientific">Campylobacter hyointestinalis subsp. hyointestinalis</name>
    <dbReference type="NCBI Taxonomy" id="91352"/>
    <lineage>
        <taxon>Bacteria</taxon>
        <taxon>Pseudomonadati</taxon>
        <taxon>Campylobacterota</taxon>
        <taxon>Epsilonproteobacteria</taxon>
        <taxon>Campylobacterales</taxon>
        <taxon>Campylobacteraceae</taxon>
        <taxon>Campylobacter</taxon>
    </lineage>
</organism>
<feature type="domain" description="Flagellin N-terminal" evidence="5">
    <location>
        <begin position="5"/>
        <end position="141"/>
    </location>
</feature>
<keyword evidence="7" id="KW-0282">Flagellum</keyword>
<reference evidence="7 8" key="1">
    <citation type="submission" date="2017-06" db="EMBL/GenBank/DDBJ databases">
        <title>Updating the genomic taxonomy and epidemiology of Campylobacter hyointestinalis; discovery in New Zealand farmed ruminants.</title>
        <authorList>
            <person name="Wilkinson D.A."/>
            <person name="Fayaz A."/>
            <person name="Biggs P.J."/>
            <person name="Midwinter A.C."/>
        </authorList>
    </citation>
    <scope>NUCLEOTIDE SEQUENCE [LARGE SCALE GENOMIC DNA]</scope>
    <source>
        <strain evidence="7 8">S1614a</strain>
    </source>
</reference>
<dbReference type="GO" id="GO:0005198">
    <property type="term" value="F:structural molecule activity"/>
    <property type="evidence" value="ECO:0007669"/>
    <property type="project" value="UniProtKB-UniRule"/>
</dbReference>
<feature type="domain" description="Flagellin C-terminal" evidence="6">
    <location>
        <begin position="446"/>
        <end position="527"/>
    </location>
</feature>
<dbReference type="PRINTS" id="PR00207">
    <property type="entry name" value="FLAGELLIN"/>
</dbReference>
<dbReference type="Gene3D" id="3.30.70.2120">
    <property type="match status" value="2"/>
</dbReference>
<dbReference type="PANTHER" id="PTHR42792">
    <property type="entry name" value="FLAGELLIN"/>
    <property type="match status" value="1"/>
</dbReference>
<evidence type="ECO:0000256" key="2">
    <source>
        <dbReference type="ARBA" id="ARBA00022525"/>
    </source>
</evidence>
<proteinExistence type="inferred from homology"/>
<dbReference type="NCBIfam" id="NF010115">
    <property type="entry name" value="PRK13588.1"/>
    <property type="match status" value="1"/>
</dbReference>
<dbReference type="SUPFAM" id="SSF64518">
    <property type="entry name" value="Phase 1 flagellin"/>
    <property type="match status" value="1"/>
</dbReference>
<accession>A0A855NDC1</accession>
<dbReference type="AlphaFoldDB" id="A0A855NDC1"/>
<comment type="similarity">
    <text evidence="1 4">Belongs to the bacterial flagellin family.</text>
</comment>
<dbReference type="InterPro" id="IPR046358">
    <property type="entry name" value="Flagellin_C"/>
</dbReference>
<dbReference type="GO" id="GO:0005576">
    <property type="term" value="C:extracellular region"/>
    <property type="evidence" value="ECO:0007669"/>
    <property type="project" value="UniProtKB-SubCell"/>
</dbReference>
<evidence type="ECO:0000256" key="3">
    <source>
        <dbReference type="ARBA" id="ARBA00023143"/>
    </source>
</evidence>
<name>A0A855NDC1_CAMHY</name>
<comment type="caution">
    <text evidence="7">The sequence shown here is derived from an EMBL/GenBank/DDBJ whole genome shotgun (WGS) entry which is preliminary data.</text>
</comment>
<evidence type="ECO:0000256" key="4">
    <source>
        <dbReference type="RuleBase" id="RU362073"/>
    </source>
</evidence>
<keyword evidence="3 4" id="KW-0975">Bacterial flagellum</keyword>
<comment type="function">
    <text evidence="4">Flagellin is the subunit protein which polymerizes to form the filaments of bacterial flagella.</text>
</comment>
<sequence>MAFRINTNVASLSATLNAQSNQKDLSNSISRLSSGLRIQSAADDASGMYIADSLKSQSNSLYQAIRNGNDAIGIVQTADKAMDEQIKIIDTIRVKAIQAANDSQNVESRRAIQSDISRLLDELDNITNTTSFNGQKLLNGNFINKQFQIGAYSNETVKLSIENTHSKAIGHTHFLATSSLVFKDKDFEKANFKMKLDAVPGFLEGIEFEPISGKEILNDGLGVIVDKINTYSDKTGVKAKVKNEFLSDALMFGTKFFQNSIQSLKINGELIGTNIKFETGDPDNVLIDAINAKSDTTGVKASNIGGRLSMIAEGGKPIHIEVGSKDDAQAMGISLGNNQNDTSVLILGQLYLESNNGLPPTLDLVETTNTIKGAEVGGLNAQKVDPQNIIGSQTAEKVSLSLNDIIRKNIDEHTLKAIGGFDLKNPTILELPGGVNTNLGAQTLMDITLNALRDLDRLRSDLGSTQNQLVTTINNITVIQVNIKAAESQIRDVDFAEESANFSKFNILAQSGNYAISQANMLNKDIIDRLLR</sequence>
<evidence type="ECO:0000256" key="1">
    <source>
        <dbReference type="ARBA" id="ARBA00005709"/>
    </source>
</evidence>
<dbReference type="RefSeq" id="WP_104064511.1">
    <property type="nucleotide sequence ID" value="NZ_NIQH01000008.1"/>
</dbReference>
<keyword evidence="7" id="KW-0969">Cilium</keyword>
<keyword evidence="7" id="KW-0966">Cell projection</keyword>
<comment type="subcellular location">
    <subcellularLocation>
        <location evidence="4">Secreted</location>
    </subcellularLocation>
    <subcellularLocation>
        <location evidence="4">Bacterial flagellum</location>
    </subcellularLocation>
</comment>
<dbReference type="InterPro" id="IPR042187">
    <property type="entry name" value="Flagellin_C_sub2"/>
</dbReference>
<keyword evidence="2 4" id="KW-0964">Secreted</keyword>
<dbReference type="InterPro" id="IPR001029">
    <property type="entry name" value="Flagellin_N"/>
</dbReference>
<dbReference type="Proteomes" id="UP000239685">
    <property type="component" value="Unassembled WGS sequence"/>
</dbReference>
<dbReference type="PANTHER" id="PTHR42792:SF2">
    <property type="entry name" value="FLAGELLIN"/>
    <property type="match status" value="1"/>
</dbReference>